<evidence type="ECO:0000313" key="2">
    <source>
        <dbReference type="EMBL" id="GFR01064.1"/>
    </source>
</evidence>
<accession>A0A8X6GDP8</accession>
<dbReference type="Proteomes" id="UP000887116">
    <property type="component" value="Unassembled WGS sequence"/>
</dbReference>
<evidence type="ECO:0000313" key="3">
    <source>
        <dbReference type="Proteomes" id="UP000887116"/>
    </source>
</evidence>
<keyword evidence="3" id="KW-1185">Reference proteome</keyword>
<evidence type="ECO:0000313" key="1">
    <source>
        <dbReference type="EMBL" id="GFQ76880.1"/>
    </source>
</evidence>
<dbReference type="AlphaFoldDB" id="A0A8X6GDP8"/>
<name>A0A8X6GDP8_TRICU</name>
<protein>
    <submittedName>
        <fullName evidence="2">Uncharacterized protein</fullName>
    </submittedName>
</protein>
<organism evidence="2 3">
    <name type="scientific">Trichonephila clavata</name>
    <name type="common">Joro spider</name>
    <name type="synonym">Nephila clavata</name>
    <dbReference type="NCBI Taxonomy" id="2740835"/>
    <lineage>
        <taxon>Eukaryota</taxon>
        <taxon>Metazoa</taxon>
        <taxon>Ecdysozoa</taxon>
        <taxon>Arthropoda</taxon>
        <taxon>Chelicerata</taxon>
        <taxon>Arachnida</taxon>
        <taxon>Araneae</taxon>
        <taxon>Araneomorphae</taxon>
        <taxon>Entelegynae</taxon>
        <taxon>Araneoidea</taxon>
        <taxon>Nephilidae</taxon>
        <taxon>Trichonephila</taxon>
    </lineage>
</organism>
<dbReference type="EMBL" id="BMAO01025190">
    <property type="protein sequence ID" value="GFR01064.1"/>
    <property type="molecule type" value="Genomic_DNA"/>
</dbReference>
<sequence>MNCGLRRIGLVREDCEVSIIDKFFGHFFYFFVGGQEDFNSTIVDILICVILKSKRLLNKKEVILSRVVEESALGPRSLTRTLGGGGMHELLVTERVFL</sequence>
<reference evidence="2" key="1">
    <citation type="submission" date="2020-07" db="EMBL/GenBank/DDBJ databases">
        <title>Multicomponent nature underlies the extraordinary mechanical properties of spider dragline silk.</title>
        <authorList>
            <person name="Kono N."/>
            <person name="Nakamura H."/>
            <person name="Mori M."/>
            <person name="Yoshida Y."/>
            <person name="Ohtoshi R."/>
            <person name="Malay A.D."/>
            <person name="Moran D.A.P."/>
            <person name="Tomita M."/>
            <person name="Numata K."/>
            <person name="Arakawa K."/>
        </authorList>
    </citation>
    <scope>NUCLEOTIDE SEQUENCE</scope>
</reference>
<gene>
    <name evidence="1" type="ORF">TNCT_285751</name>
    <name evidence="2" type="ORF">TNCT_383491</name>
</gene>
<proteinExistence type="predicted"/>
<dbReference type="EMBL" id="BMAO01031668">
    <property type="protein sequence ID" value="GFQ76880.1"/>
    <property type="molecule type" value="Genomic_DNA"/>
</dbReference>
<comment type="caution">
    <text evidence="2">The sequence shown here is derived from an EMBL/GenBank/DDBJ whole genome shotgun (WGS) entry which is preliminary data.</text>
</comment>